<dbReference type="InterPro" id="IPR043148">
    <property type="entry name" value="TagF_C"/>
</dbReference>
<name>A0A511XM57_9PROT</name>
<reference evidence="1 2" key="1">
    <citation type="submission" date="2019-07" db="EMBL/GenBank/DDBJ databases">
        <title>Whole genome shotgun sequence of Acetobacter oeni NBRC 105207.</title>
        <authorList>
            <person name="Hosoyama A."/>
            <person name="Uohara A."/>
            <person name="Ohji S."/>
            <person name="Ichikawa N."/>
        </authorList>
    </citation>
    <scope>NUCLEOTIDE SEQUENCE [LARGE SCALE GENOMIC DNA]</scope>
    <source>
        <strain evidence="1 2">NBRC 105207</strain>
    </source>
</reference>
<gene>
    <name evidence="1" type="ORF">AOE01nite_22480</name>
</gene>
<dbReference type="EMBL" id="BJYG01000031">
    <property type="protein sequence ID" value="GEN64024.1"/>
    <property type="molecule type" value="Genomic_DNA"/>
</dbReference>
<dbReference type="Gene3D" id="3.40.50.12580">
    <property type="match status" value="1"/>
</dbReference>
<proteinExistence type="predicted"/>
<keyword evidence="2" id="KW-1185">Reference proteome</keyword>
<evidence type="ECO:0008006" key="3">
    <source>
        <dbReference type="Google" id="ProtNLM"/>
    </source>
</evidence>
<evidence type="ECO:0000313" key="2">
    <source>
        <dbReference type="Proteomes" id="UP000321746"/>
    </source>
</evidence>
<sequence>MITTEFAGCLQPTGCMIFLGCFQEMPEREAWHILVEKPPVEMVYLQDIIRTLKGMEGTLNVVSSRSSRSRRPAKVMFLVHNMATWDSIADVHNEMAGHPDFEVIVASIPRRFPGERHFSHEDETHAALDAAGIAHIRFHAGSNDILKAIGPDAIFRQSPWDYDIPDEFSTQALSFSNLIYIPYYGFNLLEHFTSDRNAPDSYSDLEFHRACTRIYCESDLTREMMSRRSRRGSDNMVATGHPKLERLRDCVNTPSWPVRCAAASRRPARLIWAPHHSINGDGWLGFGTFRQTYRAMLEWAREDSDIEMVLRPHPALFTNLIGSGMMTESELDAFRSDWAALPNTAESDNGDYGELFSASDLMITEGISFLAEYLMFPEKPIIFLDSGHHAPFNQIGKMVADAAYVVSNVPDALKVTIDYLVRGDDPKKGAREAAFGQLIPASPGASRRIVQNLHELLLDGFS</sequence>
<dbReference type="SUPFAM" id="SSF53756">
    <property type="entry name" value="UDP-Glycosyltransferase/glycogen phosphorylase"/>
    <property type="match status" value="1"/>
</dbReference>
<dbReference type="OrthoDB" id="2334812at2"/>
<protein>
    <recommendedName>
        <fullName evidence="3">CDP-Glycerol:Poly(Glycerophosphate) glycerophosphotransferase</fullName>
    </recommendedName>
</protein>
<dbReference type="RefSeq" id="WP_146889718.1">
    <property type="nucleotide sequence ID" value="NZ_BJYG01000031.1"/>
</dbReference>
<accession>A0A511XM57</accession>
<evidence type="ECO:0000313" key="1">
    <source>
        <dbReference type="EMBL" id="GEN64024.1"/>
    </source>
</evidence>
<organism evidence="1 2">
    <name type="scientific">Acetobacter oeni</name>
    <dbReference type="NCBI Taxonomy" id="304077"/>
    <lineage>
        <taxon>Bacteria</taxon>
        <taxon>Pseudomonadati</taxon>
        <taxon>Pseudomonadota</taxon>
        <taxon>Alphaproteobacteria</taxon>
        <taxon>Acetobacterales</taxon>
        <taxon>Acetobacteraceae</taxon>
        <taxon>Acetobacter</taxon>
    </lineage>
</organism>
<dbReference type="Proteomes" id="UP000321746">
    <property type="component" value="Unassembled WGS sequence"/>
</dbReference>
<dbReference type="AlphaFoldDB" id="A0A511XM57"/>
<comment type="caution">
    <text evidence="1">The sequence shown here is derived from an EMBL/GenBank/DDBJ whole genome shotgun (WGS) entry which is preliminary data.</text>
</comment>